<dbReference type="AlphaFoldDB" id="A0AAN8SSY6"/>
<organism evidence="2 3">
    <name type="scientific">Solanum bulbocastanum</name>
    <name type="common">Wild potato</name>
    <dbReference type="NCBI Taxonomy" id="147425"/>
    <lineage>
        <taxon>Eukaryota</taxon>
        <taxon>Viridiplantae</taxon>
        <taxon>Streptophyta</taxon>
        <taxon>Embryophyta</taxon>
        <taxon>Tracheophyta</taxon>
        <taxon>Spermatophyta</taxon>
        <taxon>Magnoliopsida</taxon>
        <taxon>eudicotyledons</taxon>
        <taxon>Gunneridae</taxon>
        <taxon>Pentapetalae</taxon>
        <taxon>asterids</taxon>
        <taxon>lamiids</taxon>
        <taxon>Solanales</taxon>
        <taxon>Solanaceae</taxon>
        <taxon>Solanoideae</taxon>
        <taxon>Solaneae</taxon>
        <taxon>Solanum</taxon>
    </lineage>
</organism>
<keyword evidence="3" id="KW-1185">Reference proteome</keyword>
<feature type="compositionally biased region" description="Polar residues" evidence="1">
    <location>
        <begin position="22"/>
        <end position="32"/>
    </location>
</feature>
<sequence length="32" mass="3376">MKITKLQLQTPEGAQIRIGNGPVTQATPSISP</sequence>
<evidence type="ECO:0000313" key="3">
    <source>
        <dbReference type="Proteomes" id="UP001371456"/>
    </source>
</evidence>
<gene>
    <name evidence="2" type="ORF">RDI58_029028</name>
</gene>
<name>A0AAN8SSY6_SOLBU</name>
<evidence type="ECO:0000256" key="1">
    <source>
        <dbReference type="SAM" id="MobiDB-lite"/>
    </source>
</evidence>
<proteinExistence type="predicted"/>
<dbReference type="EMBL" id="JBANQN010000012">
    <property type="protein sequence ID" value="KAK6773790.1"/>
    <property type="molecule type" value="Genomic_DNA"/>
</dbReference>
<feature type="region of interest" description="Disordered" evidence="1">
    <location>
        <begin position="1"/>
        <end position="32"/>
    </location>
</feature>
<accession>A0AAN8SSY6</accession>
<dbReference type="Proteomes" id="UP001371456">
    <property type="component" value="Unassembled WGS sequence"/>
</dbReference>
<evidence type="ECO:0000313" key="2">
    <source>
        <dbReference type="EMBL" id="KAK6773790.1"/>
    </source>
</evidence>
<protein>
    <submittedName>
        <fullName evidence="2">Uncharacterized protein</fullName>
    </submittedName>
</protein>
<reference evidence="2 3" key="1">
    <citation type="submission" date="2024-02" db="EMBL/GenBank/DDBJ databases">
        <title>de novo genome assembly of Solanum bulbocastanum strain 11H21.</title>
        <authorList>
            <person name="Hosaka A.J."/>
        </authorList>
    </citation>
    <scope>NUCLEOTIDE SEQUENCE [LARGE SCALE GENOMIC DNA]</scope>
    <source>
        <tissue evidence="2">Young leaves</tissue>
    </source>
</reference>
<feature type="compositionally biased region" description="Polar residues" evidence="1">
    <location>
        <begin position="1"/>
        <end position="12"/>
    </location>
</feature>
<comment type="caution">
    <text evidence="2">The sequence shown here is derived from an EMBL/GenBank/DDBJ whole genome shotgun (WGS) entry which is preliminary data.</text>
</comment>